<name>A0A859EL77_STRSA</name>
<dbReference type="RefSeq" id="WP_002894752.1">
    <property type="nucleotide sequence ID" value="NZ_CP054570.1"/>
</dbReference>
<reference evidence="1 2" key="1">
    <citation type="submission" date="2020-05" db="EMBL/GenBank/DDBJ databases">
        <title>FDA dAtabase for Regulatory Grade micrObial Sequences (FDA-ARGOS): Supporting development and validation of Infectious Disease Dx tests.</title>
        <authorList>
            <person name="Bojja K."/>
            <person name="Kessler A."/>
            <person name="Tallon L."/>
            <person name="Sadzewicz L."/>
            <person name="Zhao X."/>
            <person name="Vavikolanu K."/>
            <person name="Mehta A."/>
            <person name="Aluvathingal J."/>
            <person name="Nadendla S."/>
            <person name="Myers T."/>
            <person name="Yan Y."/>
            <person name="Sichtig H."/>
        </authorList>
    </citation>
    <scope>NUCLEOTIDE SEQUENCE [LARGE SCALE GENOMIC DNA]</scope>
    <source>
        <strain evidence="1 2">FDAARGOS_770</strain>
    </source>
</reference>
<evidence type="ECO:0000313" key="2">
    <source>
        <dbReference type="Proteomes" id="UP000509459"/>
    </source>
</evidence>
<organism evidence="1 2">
    <name type="scientific">Streptococcus sanguinis</name>
    <dbReference type="NCBI Taxonomy" id="1305"/>
    <lineage>
        <taxon>Bacteria</taxon>
        <taxon>Bacillati</taxon>
        <taxon>Bacillota</taxon>
        <taxon>Bacilli</taxon>
        <taxon>Lactobacillales</taxon>
        <taxon>Streptococcaceae</taxon>
        <taxon>Streptococcus</taxon>
    </lineage>
</organism>
<dbReference type="SUPFAM" id="SSF53474">
    <property type="entry name" value="alpha/beta-Hydrolases"/>
    <property type="match status" value="1"/>
</dbReference>
<dbReference type="InterPro" id="IPR024499">
    <property type="entry name" value="Mbeg1-like"/>
</dbReference>
<dbReference type="AlphaFoldDB" id="A0A859EL77"/>
<dbReference type="InterPro" id="IPR029058">
    <property type="entry name" value="AB_hydrolase_fold"/>
</dbReference>
<dbReference type="Gene3D" id="3.40.50.1820">
    <property type="entry name" value="alpha/beta hydrolase"/>
    <property type="match status" value="1"/>
</dbReference>
<evidence type="ECO:0000313" key="1">
    <source>
        <dbReference type="EMBL" id="QKQ43409.1"/>
    </source>
</evidence>
<dbReference type="EMBL" id="CP054570">
    <property type="protein sequence ID" value="QKQ43409.1"/>
    <property type="molecule type" value="Genomic_DNA"/>
</dbReference>
<gene>
    <name evidence="1" type="ORF">FOC72_02325</name>
</gene>
<dbReference type="Proteomes" id="UP000509459">
    <property type="component" value="Chromosome"/>
</dbReference>
<accession>A0A859EL77</accession>
<proteinExistence type="predicted"/>
<sequence>MRLLVYHPRSKVGFFWKREILSEKYAILTSRNWRYNMSNIFTYLEEVQHDSIYDKPFNELDLLILTEMTYLPFDQLVHEDMSPYCDCRLLDLADQVPRDLSMMVSKNRLKLLDLAAASTRFKNLKLMGYVNDVDQDIQKQFAALIFKVKPDTYVLVFRGTDDSIVGWKEDFHMTYMAQIPAQKMAARYLQNALENLPGNFILTGHSKGGNLASYAASQMEASLQDRIEAIYSYDSPGLNHSVIESDGYQTVVERMKRYLPQNSIVGMMLETPKEARIVKSSAIGGFAQHDTFSWKIKGDSFLLLDTLDAESLQIDKTFKNWVSTVSDEELKDFFDLFFGLILDAGIQSVDELSNVENFNKVLDILKNAQSLTDQERDMLLRLSKLLLNMRVQSWKDDISIPNLSEIGKDIRENLSRWSKQLPFGQSETDKVEETATEVHE</sequence>
<dbReference type="Pfam" id="PF11187">
    <property type="entry name" value="Mbeg1-like"/>
    <property type="match status" value="1"/>
</dbReference>
<protein>
    <submittedName>
        <fullName evidence="1">DUF2974 domain-containing protein</fullName>
    </submittedName>
</protein>